<evidence type="ECO:0000256" key="1">
    <source>
        <dbReference type="ARBA" id="ARBA00006432"/>
    </source>
</evidence>
<dbReference type="PROSITE" id="PS00455">
    <property type="entry name" value="AMP_BINDING"/>
    <property type="match status" value="1"/>
</dbReference>
<gene>
    <name evidence="5" type="ORF">DT065_04010</name>
</gene>
<reference evidence="5 6" key="1">
    <citation type="journal article" date="2018" name="J. Microbiol.">
        <title>Salicibibacter kimchii gen. nov., sp. nov., a moderately halophilic and alkalitolerant bacterium in the family Bacillaceae, isolated from kimchi.</title>
        <authorList>
            <person name="Jang J.Y."/>
            <person name="Oh Y.J."/>
            <person name="Lim S.K."/>
            <person name="Park H.K."/>
            <person name="Lee C."/>
            <person name="Kim J.Y."/>
            <person name="Lee M.A."/>
            <person name="Choi H.J."/>
        </authorList>
    </citation>
    <scope>NUCLEOTIDE SEQUENCE [LARGE SCALE GENOMIC DNA]</scope>
    <source>
        <strain evidence="5 6">NKC1-1</strain>
    </source>
</reference>
<protein>
    <submittedName>
        <fullName evidence="5">Long-chain fatty acid--CoA ligase</fullName>
    </submittedName>
</protein>
<name>A0A345BWD5_9BACI</name>
<feature type="domain" description="AMP-dependent synthetase/ligase" evidence="3">
    <location>
        <begin position="17"/>
        <end position="371"/>
    </location>
</feature>
<dbReference type="Gene3D" id="3.30.300.30">
    <property type="match status" value="1"/>
</dbReference>
<dbReference type="KEGG" id="rue:DT065_04010"/>
<dbReference type="SUPFAM" id="SSF56801">
    <property type="entry name" value="Acetyl-CoA synthetase-like"/>
    <property type="match status" value="1"/>
</dbReference>
<dbReference type="FunFam" id="3.30.300.30:FF:000008">
    <property type="entry name" value="2,3-dihydroxybenzoate-AMP ligase"/>
    <property type="match status" value="1"/>
</dbReference>
<accession>A0A345BWD5</accession>
<dbReference type="InterPro" id="IPR045851">
    <property type="entry name" value="AMP-bd_C_sf"/>
</dbReference>
<evidence type="ECO:0000313" key="6">
    <source>
        <dbReference type="Proteomes" id="UP000252100"/>
    </source>
</evidence>
<evidence type="ECO:0000259" key="3">
    <source>
        <dbReference type="Pfam" id="PF00501"/>
    </source>
</evidence>
<feature type="domain" description="AMP-binding enzyme C-terminal" evidence="4">
    <location>
        <begin position="422"/>
        <end position="495"/>
    </location>
</feature>
<evidence type="ECO:0000313" key="5">
    <source>
        <dbReference type="EMBL" id="AXF55266.1"/>
    </source>
</evidence>
<dbReference type="Pfam" id="PF13193">
    <property type="entry name" value="AMP-binding_C"/>
    <property type="match status" value="1"/>
</dbReference>
<dbReference type="InterPro" id="IPR020845">
    <property type="entry name" value="AMP-binding_CS"/>
</dbReference>
<dbReference type="AlphaFoldDB" id="A0A345BWD5"/>
<sequence>MEELIMLEKTIDQVFDKLVTHHRDKIALNDSDRSITYLELGNEVNKLANLLQTLDIKVGDRVALWMENSIEFVVAEFAIAKIGAVRVPMNTYLNKEEVLYRIHDSHSKLLIYHQSLLENQEKLPIEHKCITLNETVLKEKMANVSTSYHKPQINPDSYVTIMYTGGTTGKSKGVLHTHKTILSIVYSETYELEIERGAILLHTTPLPHSAGYFIMPGMLRGGEQYIEKGFDPRRFCEIVENKRITFAFLVPTMIYMLLDYPHLKQYDLNSLNTIVYGAAPMAQSRVKDAIETFGPILTQIYSQAEIINQTTVLTKKEHEEALNGSEHRLSSCGRSIIMSEVQIVNERDEACAPNQVGELITKGPHMMISYWNLPEETDDTIKEGWIYTGDMAYQDEYGYIYLVDRKKDMIITGGFNVYTTAVEKVLFEHETIKQATVIGVPDEKWGESIKAFVVSHSENITEAEIINHCKTKLAKYEVPKSIEFIKELPLTPYGKIDKKLLRKAYWQNSNRQVN</sequence>
<organism evidence="5 6">
    <name type="scientific">Salicibibacter kimchii</name>
    <dbReference type="NCBI Taxonomy" id="2099786"/>
    <lineage>
        <taxon>Bacteria</taxon>
        <taxon>Bacillati</taxon>
        <taxon>Bacillota</taxon>
        <taxon>Bacilli</taxon>
        <taxon>Bacillales</taxon>
        <taxon>Bacillaceae</taxon>
        <taxon>Salicibibacter</taxon>
    </lineage>
</organism>
<keyword evidence="2 5" id="KW-0436">Ligase</keyword>
<comment type="similarity">
    <text evidence="1">Belongs to the ATP-dependent AMP-binding enzyme family.</text>
</comment>
<proteinExistence type="inferred from homology"/>
<dbReference type="PANTHER" id="PTHR43767">
    <property type="entry name" value="LONG-CHAIN-FATTY-ACID--COA LIGASE"/>
    <property type="match status" value="1"/>
</dbReference>
<dbReference type="InterPro" id="IPR050237">
    <property type="entry name" value="ATP-dep_AMP-bd_enzyme"/>
</dbReference>
<dbReference type="EMBL" id="CP031092">
    <property type="protein sequence ID" value="AXF55266.1"/>
    <property type="molecule type" value="Genomic_DNA"/>
</dbReference>
<dbReference type="InterPro" id="IPR025110">
    <property type="entry name" value="AMP-bd_C"/>
</dbReference>
<evidence type="ECO:0000259" key="4">
    <source>
        <dbReference type="Pfam" id="PF13193"/>
    </source>
</evidence>
<dbReference type="PANTHER" id="PTHR43767:SF7">
    <property type="entry name" value="MEDIUM_LONG-CHAIN-FATTY-ACID--COA LIGASE FADD8"/>
    <property type="match status" value="1"/>
</dbReference>
<dbReference type="InterPro" id="IPR042099">
    <property type="entry name" value="ANL_N_sf"/>
</dbReference>
<evidence type="ECO:0000256" key="2">
    <source>
        <dbReference type="ARBA" id="ARBA00022598"/>
    </source>
</evidence>
<dbReference type="Gene3D" id="3.40.50.12780">
    <property type="entry name" value="N-terminal domain of ligase-like"/>
    <property type="match status" value="1"/>
</dbReference>
<dbReference type="Pfam" id="PF00501">
    <property type="entry name" value="AMP-binding"/>
    <property type="match status" value="1"/>
</dbReference>
<keyword evidence="6" id="KW-1185">Reference proteome</keyword>
<dbReference type="InterPro" id="IPR000873">
    <property type="entry name" value="AMP-dep_synth/lig_dom"/>
</dbReference>
<dbReference type="Proteomes" id="UP000252100">
    <property type="component" value="Chromosome"/>
</dbReference>
<dbReference type="GO" id="GO:0016877">
    <property type="term" value="F:ligase activity, forming carbon-sulfur bonds"/>
    <property type="evidence" value="ECO:0007669"/>
    <property type="project" value="UniProtKB-ARBA"/>
</dbReference>